<dbReference type="GO" id="GO:0003676">
    <property type="term" value="F:nucleic acid binding"/>
    <property type="evidence" value="ECO:0007669"/>
    <property type="project" value="InterPro"/>
</dbReference>
<protein>
    <submittedName>
        <fullName evidence="2">DUF3703 domain-containing protein</fullName>
    </submittedName>
</protein>
<name>A0A1I7X918_HETBA</name>
<dbReference type="Gene3D" id="3.30.420.10">
    <property type="entry name" value="Ribonuclease H-like superfamily/Ribonuclease H"/>
    <property type="match status" value="1"/>
</dbReference>
<keyword evidence="1" id="KW-1185">Reference proteome</keyword>
<reference evidence="2" key="1">
    <citation type="submission" date="2016-11" db="UniProtKB">
        <authorList>
            <consortium name="WormBaseParasite"/>
        </authorList>
    </citation>
    <scope>IDENTIFICATION</scope>
</reference>
<evidence type="ECO:0000313" key="2">
    <source>
        <dbReference type="WBParaSite" id="Hba_14072"/>
    </source>
</evidence>
<evidence type="ECO:0000313" key="1">
    <source>
        <dbReference type="Proteomes" id="UP000095283"/>
    </source>
</evidence>
<dbReference type="WBParaSite" id="Hba_14072">
    <property type="protein sequence ID" value="Hba_14072"/>
    <property type="gene ID" value="Hba_14072"/>
</dbReference>
<dbReference type="InterPro" id="IPR036397">
    <property type="entry name" value="RNaseH_sf"/>
</dbReference>
<organism evidence="1 2">
    <name type="scientific">Heterorhabditis bacteriophora</name>
    <name type="common">Entomopathogenic nematode worm</name>
    <dbReference type="NCBI Taxonomy" id="37862"/>
    <lineage>
        <taxon>Eukaryota</taxon>
        <taxon>Metazoa</taxon>
        <taxon>Ecdysozoa</taxon>
        <taxon>Nematoda</taxon>
        <taxon>Chromadorea</taxon>
        <taxon>Rhabditida</taxon>
        <taxon>Rhabditina</taxon>
        <taxon>Rhabditomorpha</taxon>
        <taxon>Strongyloidea</taxon>
        <taxon>Heterorhabditidae</taxon>
        <taxon>Heterorhabditis</taxon>
    </lineage>
</organism>
<dbReference type="Proteomes" id="UP000095283">
    <property type="component" value="Unplaced"/>
</dbReference>
<accession>A0A1I7X918</accession>
<dbReference type="AlphaFoldDB" id="A0A1I7X918"/>
<sequence>MRKFPTLIADHKKARMDFARAHMSWTWEWTEAILSFFHVHVPFHYKLHFIQIIFSDEKKLNLGGQDRFTSYWRDLRKEQRFFLHETLEAEA</sequence>
<proteinExistence type="predicted"/>